<dbReference type="PROSITE" id="PS51257">
    <property type="entry name" value="PROKAR_LIPOPROTEIN"/>
    <property type="match status" value="1"/>
</dbReference>
<gene>
    <name evidence="2" type="ORF">FLJC2902T_17720</name>
</gene>
<protein>
    <recommendedName>
        <fullName evidence="1">Right handed beta helix domain-containing protein</fullName>
    </recommendedName>
</protein>
<evidence type="ECO:0000259" key="1">
    <source>
        <dbReference type="Pfam" id="PF13229"/>
    </source>
</evidence>
<proteinExistence type="predicted"/>
<reference evidence="2 3" key="1">
    <citation type="submission" date="2013-08" db="EMBL/GenBank/DDBJ databases">
        <title>Flavobacterium limnosediminis JC2902 genome sequencing.</title>
        <authorList>
            <person name="Lee K."/>
            <person name="Yi H."/>
            <person name="Park S."/>
            <person name="Chun J."/>
        </authorList>
    </citation>
    <scope>NUCLEOTIDE SEQUENCE [LARGE SCALE GENOMIC DNA]</scope>
    <source>
        <strain evidence="2 3">JC2902</strain>
    </source>
</reference>
<dbReference type="SUPFAM" id="SSF51126">
    <property type="entry name" value="Pectin lyase-like"/>
    <property type="match status" value="1"/>
</dbReference>
<dbReference type="InterPro" id="IPR011050">
    <property type="entry name" value="Pectin_lyase_fold/virulence"/>
</dbReference>
<organism evidence="2 3">
    <name type="scientific">Flavobacterium limnosediminis JC2902</name>
    <dbReference type="NCBI Taxonomy" id="1341181"/>
    <lineage>
        <taxon>Bacteria</taxon>
        <taxon>Pseudomonadati</taxon>
        <taxon>Bacteroidota</taxon>
        <taxon>Flavobacteriia</taxon>
        <taxon>Flavobacteriales</taxon>
        <taxon>Flavobacteriaceae</taxon>
        <taxon>Flavobacterium</taxon>
    </lineage>
</organism>
<dbReference type="OrthoDB" id="1111178at2"/>
<dbReference type="RefSeq" id="WP_023579395.1">
    <property type="nucleotide sequence ID" value="NZ_AVGG01000007.1"/>
</dbReference>
<dbReference type="AlphaFoldDB" id="V6SQC1"/>
<keyword evidence="3" id="KW-1185">Reference proteome</keyword>
<dbReference type="PATRIC" id="fig|1341181.4.peg.1745"/>
<dbReference type="InterPro" id="IPR006626">
    <property type="entry name" value="PbH1"/>
</dbReference>
<accession>V6SQC1</accession>
<dbReference type="Proteomes" id="UP000018004">
    <property type="component" value="Unassembled WGS sequence"/>
</dbReference>
<dbReference type="EMBL" id="AVGG01000007">
    <property type="protein sequence ID" value="ESU28412.1"/>
    <property type="molecule type" value="Genomic_DNA"/>
</dbReference>
<dbReference type="InterPro" id="IPR012334">
    <property type="entry name" value="Pectin_lyas_fold"/>
</dbReference>
<dbReference type="SMART" id="SM00710">
    <property type="entry name" value="PbH1"/>
    <property type="match status" value="3"/>
</dbReference>
<dbReference type="STRING" id="1341181.FLJC2902T_17720"/>
<dbReference type="Pfam" id="PF13229">
    <property type="entry name" value="Beta_helix"/>
    <property type="match status" value="1"/>
</dbReference>
<sequence length="512" mass="56885">MRHYIYILFIGFVLSLTSCRQDFEFEPSTGGLEFSKQTVYLDTVFTNIGSSTYTLKVYNNSDKDIEIPTLKLGEGENSKYRLMVDGIPGKVFNNVELLAKDSMFIFIETTIDYTEYANPDSEYLYTDKIEFHNISGTPQTVDLVTLVRDAYFLYPKRDSEGMYETIPINGEQEYGFFLDHNDPVNGDEYHWNNTKPYVIYGFAAVPSLETLEIDPGAKIHFHADSGLIIGSNATINSVGDFSDYDAEGNVTVDNEIVFESDRLEPDFADVPGQWLAIYMTEGSNGTFKNTTIKNAAVGLLIDNNAGTVNLNEVQIYNCSDFGILARTATINGQNVVINNCGQAGLACTNGGNYNFTHCTFANYWPRPNQVPVYIDNGDVETPYDLTNANFTNCIIYGSGSYGISLKKESSGSFNYNFRNCLIKFFDFGQFETDPLYPIANTANYPGCIIALNSTSNKPDFKNPSKNQLIIGDDSAANGTADFSFSDGTVDILEDPRQDPSDMGAYNSIVFPN</sequence>
<comment type="caution">
    <text evidence="2">The sequence shown here is derived from an EMBL/GenBank/DDBJ whole genome shotgun (WGS) entry which is preliminary data.</text>
</comment>
<name>V6SQC1_9FLAO</name>
<evidence type="ECO:0000313" key="3">
    <source>
        <dbReference type="Proteomes" id="UP000018004"/>
    </source>
</evidence>
<evidence type="ECO:0000313" key="2">
    <source>
        <dbReference type="EMBL" id="ESU28412.1"/>
    </source>
</evidence>
<dbReference type="InterPro" id="IPR039448">
    <property type="entry name" value="Beta_helix"/>
</dbReference>
<dbReference type="eggNOG" id="ENOG502Z7PX">
    <property type="taxonomic scope" value="Bacteria"/>
</dbReference>
<dbReference type="Gene3D" id="2.160.20.10">
    <property type="entry name" value="Single-stranded right-handed beta-helix, Pectin lyase-like"/>
    <property type="match status" value="1"/>
</dbReference>
<feature type="domain" description="Right handed beta helix" evidence="1">
    <location>
        <begin position="274"/>
        <end position="362"/>
    </location>
</feature>